<evidence type="ECO:0000313" key="4">
    <source>
        <dbReference type="Proteomes" id="UP000799778"/>
    </source>
</evidence>
<gene>
    <name evidence="3" type="ORF">BU24DRAFT_453946</name>
</gene>
<dbReference type="AlphaFoldDB" id="A0A6A5XE09"/>
<dbReference type="OrthoDB" id="3643373at2759"/>
<dbReference type="RefSeq" id="XP_033379724.1">
    <property type="nucleotide sequence ID" value="XM_033531289.1"/>
</dbReference>
<feature type="compositionally biased region" description="Low complexity" evidence="1">
    <location>
        <begin position="244"/>
        <end position="262"/>
    </location>
</feature>
<feature type="region of interest" description="Disordered" evidence="1">
    <location>
        <begin position="21"/>
        <end position="62"/>
    </location>
</feature>
<sequence length="394" mass="40013">MSRSGTAGTNITIMHTASIWSHPPTNHQIHMPNPIPKKCPRNRTHPLSPITTNMTTPTALGPLPTNFVPPSSCTVALAALCTSTSCAAEPPFKALYGASCLTSKTPITTPAPVADFNPDCLPSGKKLAEISAKAGGGEVNAYFSPASDCPGGWSAATSGSDGKVFKGIGKAETGVVCCPSSFTWDITNGCRAPPTFTQQVSFCAGDPNTIKESTAITTWLYGAGSAAGGLYAPAIQLRYNGAASPTTSTSTSPPLTTNSKPTGPAIDWSDPAGTHKCKRKGGNSGNSGHGYSGKNGKSGGKFGCGGKKKGLSKGAVIAIAVVVPVVVIGGAVLAWVLVRRKRAKGYDGVASEEVEENGVGTEASGEQGKGIVGSEETGGEDMKMGAKDSKVVSP</sequence>
<organism evidence="3 4">
    <name type="scientific">Aaosphaeria arxii CBS 175.79</name>
    <dbReference type="NCBI Taxonomy" id="1450172"/>
    <lineage>
        <taxon>Eukaryota</taxon>
        <taxon>Fungi</taxon>
        <taxon>Dikarya</taxon>
        <taxon>Ascomycota</taxon>
        <taxon>Pezizomycotina</taxon>
        <taxon>Dothideomycetes</taxon>
        <taxon>Pleosporomycetidae</taxon>
        <taxon>Pleosporales</taxon>
        <taxon>Pleosporales incertae sedis</taxon>
        <taxon>Aaosphaeria</taxon>
    </lineage>
</organism>
<feature type="region of interest" description="Disordered" evidence="1">
    <location>
        <begin position="242"/>
        <end position="299"/>
    </location>
</feature>
<keyword evidence="2" id="KW-0812">Transmembrane</keyword>
<feature type="compositionally biased region" description="Polar residues" evidence="1">
    <location>
        <begin position="49"/>
        <end position="58"/>
    </location>
</feature>
<evidence type="ECO:0000313" key="3">
    <source>
        <dbReference type="EMBL" id="KAF2011385.1"/>
    </source>
</evidence>
<dbReference type="EMBL" id="ML978074">
    <property type="protein sequence ID" value="KAF2011385.1"/>
    <property type="molecule type" value="Genomic_DNA"/>
</dbReference>
<accession>A0A6A5XE09</accession>
<keyword evidence="2" id="KW-0472">Membrane</keyword>
<proteinExistence type="predicted"/>
<evidence type="ECO:0000256" key="2">
    <source>
        <dbReference type="SAM" id="Phobius"/>
    </source>
</evidence>
<dbReference type="Proteomes" id="UP000799778">
    <property type="component" value="Unassembled WGS sequence"/>
</dbReference>
<dbReference type="GeneID" id="54288686"/>
<protein>
    <submittedName>
        <fullName evidence="3">Uncharacterized protein</fullName>
    </submittedName>
</protein>
<feature type="region of interest" description="Disordered" evidence="1">
    <location>
        <begin position="347"/>
        <end position="394"/>
    </location>
</feature>
<keyword evidence="2" id="KW-1133">Transmembrane helix</keyword>
<reference evidence="3" key="1">
    <citation type="journal article" date="2020" name="Stud. Mycol.">
        <title>101 Dothideomycetes genomes: a test case for predicting lifestyles and emergence of pathogens.</title>
        <authorList>
            <person name="Haridas S."/>
            <person name="Albert R."/>
            <person name="Binder M."/>
            <person name="Bloem J."/>
            <person name="Labutti K."/>
            <person name="Salamov A."/>
            <person name="Andreopoulos B."/>
            <person name="Baker S."/>
            <person name="Barry K."/>
            <person name="Bills G."/>
            <person name="Bluhm B."/>
            <person name="Cannon C."/>
            <person name="Castanera R."/>
            <person name="Culley D."/>
            <person name="Daum C."/>
            <person name="Ezra D."/>
            <person name="Gonzalez J."/>
            <person name="Henrissat B."/>
            <person name="Kuo A."/>
            <person name="Liang C."/>
            <person name="Lipzen A."/>
            <person name="Lutzoni F."/>
            <person name="Magnuson J."/>
            <person name="Mondo S."/>
            <person name="Nolan M."/>
            <person name="Ohm R."/>
            <person name="Pangilinan J."/>
            <person name="Park H.-J."/>
            <person name="Ramirez L."/>
            <person name="Alfaro M."/>
            <person name="Sun H."/>
            <person name="Tritt A."/>
            <person name="Yoshinaga Y."/>
            <person name="Zwiers L.-H."/>
            <person name="Turgeon B."/>
            <person name="Goodwin S."/>
            <person name="Spatafora J."/>
            <person name="Crous P."/>
            <person name="Grigoriev I."/>
        </authorList>
    </citation>
    <scope>NUCLEOTIDE SEQUENCE</scope>
    <source>
        <strain evidence="3">CBS 175.79</strain>
    </source>
</reference>
<feature type="transmembrane region" description="Helical" evidence="2">
    <location>
        <begin position="314"/>
        <end position="338"/>
    </location>
</feature>
<name>A0A6A5XE09_9PLEO</name>
<feature type="compositionally biased region" description="Basic and acidic residues" evidence="1">
    <location>
        <begin position="380"/>
        <end position="394"/>
    </location>
</feature>
<evidence type="ECO:0000256" key="1">
    <source>
        <dbReference type="SAM" id="MobiDB-lite"/>
    </source>
</evidence>
<feature type="compositionally biased region" description="Gly residues" evidence="1">
    <location>
        <begin position="282"/>
        <end position="299"/>
    </location>
</feature>
<keyword evidence="4" id="KW-1185">Reference proteome</keyword>